<feature type="region of interest" description="Disordered" evidence="1">
    <location>
        <begin position="1"/>
        <end position="27"/>
    </location>
</feature>
<reference evidence="2 3" key="1">
    <citation type="journal article" date="2015" name="Sci. Rep.">
        <title>Chromosome-level genome map provides insights into diverse defense mechanisms in the medicinal fungus Ganoderma sinense.</title>
        <authorList>
            <person name="Zhu Y."/>
            <person name="Xu J."/>
            <person name="Sun C."/>
            <person name="Zhou S."/>
            <person name="Xu H."/>
            <person name="Nelson D.R."/>
            <person name="Qian J."/>
            <person name="Song J."/>
            <person name="Luo H."/>
            <person name="Xiang L."/>
            <person name="Li Y."/>
            <person name="Xu Z."/>
            <person name="Ji A."/>
            <person name="Wang L."/>
            <person name="Lu S."/>
            <person name="Hayward A."/>
            <person name="Sun W."/>
            <person name="Li X."/>
            <person name="Schwartz D.C."/>
            <person name="Wang Y."/>
            <person name="Chen S."/>
        </authorList>
    </citation>
    <scope>NUCLEOTIDE SEQUENCE [LARGE SCALE GENOMIC DNA]</scope>
    <source>
        <strain evidence="2 3">ZZ0214-1</strain>
    </source>
</reference>
<dbReference type="InterPro" id="IPR001138">
    <property type="entry name" value="Zn2Cys6_DnaBD"/>
</dbReference>
<gene>
    <name evidence="2" type="ORF">GSI_11996</name>
</gene>
<evidence type="ECO:0000256" key="1">
    <source>
        <dbReference type="SAM" id="MobiDB-lite"/>
    </source>
</evidence>
<protein>
    <submittedName>
        <fullName evidence="2">Transcription factor</fullName>
    </submittedName>
</protein>
<dbReference type="GO" id="GO:0000981">
    <property type="term" value="F:DNA-binding transcription factor activity, RNA polymerase II-specific"/>
    <property type="evidence" value="ECO:0007669"/>
    <property type="project" value="InterPro"/>
</dbReference>
<feature type="compositionally biased region" description="Polar residues" evidence="1">
    <location>
        <begin position="1"/>
        <end position="12"/>
    </location>
</feature>
<evidence type="ECO:0000313" key="2">
    <source>
        <dbReference type="EMBL" id="PIL26240.1"/>
    </source>
</evidence>
<comment type="caution">
    <text evidence="2">The sequence shown here is derived from an EMBL/GenBank/DDBJ whole genome shotgun (WGS) entry which is preliminary data.</text>
</comment>
<feature type="region of interest" description="Disordered" evidence="1">
    <location>
        <begin position="345"/>
        <end position="389"/>
    </location>
</feature>
<dbReference type="EMBL" id="AYKW01000045">
    <property type="protein sequence ID" value="PIL26240.1"/>
    <property type="molecule type" value="Genomic_DNA"/>
</dbReference>
<proteinExistence type="predicted"/>
<dbReference type="GO" id="GO:0008270">
    <property type="term" value="F:zinc ion binding"/>
    <property type="evidence" value="ECO:0007669"/>
    <property type="project" value="InterPro"/>
</dbReference>
<sequence>MSYAPSNSTPSSDAGFPGGSDWRTPNNIFDDKDWSRVSCTTCRAWEIKCIAQPSGVCSHCEYKKWTCDWSQEERNNRPQVTKRKRTCSVGADLNALPRPSRPKKPRTVTGPGSWGPPEEVERLLSGSPYRVHGSTSYAADLAALDPPLDSFPPTHAIPGTDLYAFDTPQASSSPSYAVPGGPSSVPFDANTLGLSGLDASQHSVMLDDARSTTPRPAPIPQLAFHPRPTSTSYMASAGQPPRGRDALDHTSSAHSGNTPYTPLGVFSPHDVGDVSMDCSFAPPLRQPAISPYRHQDTPQFEPWSNAALGPGILSPAHHAARTAVQNYASRDIGLAFPSARDVLPYGTSSSQPGASQLPSSDIQRRFRQAPVSRTLRSDNGHGFLERDRNPPQMFADFASLARGEYTLPSTITTSAAQSMPPVPCLPTLIPPSFYPPGVLQPIPEEPLFPATDFAFLDPGQRTPTQSTYRGNAAPTAYTDTTGL</sequence>
<dbReference type="Proteomes" id="UP000230002">
    <property type="component" value="Unassembled WGS sequence"/>
</dbReference>
<feature type="compositionally biased region" description="Polar residues" evidence="1">
    <location>
        <begin position="249"/>
        <end position="260"/>
    </location>
</feature>
<feature type="region of interest" description="Disordered" evidence="1">
    <location>
        <begin position="461"/>
        <end position="483"/>
    </location>
</feature>
<name>A0A2G8RXJ8_9APHY</name>
<dbReference type="AlphaFoldDB" id="A0A2G8RXJ8"/>
<dbReference type="InterPro" id="IPR036864">
    <property type="entry name" value="Zn2-C6_fun-type_DNA-bd_sf"/>
</dbReference>
<keyword evidence="3" id="KW-1185">Reference proteome</keyword>
<evidence type="ECO:0000313" key="3">
    <source>
        <dbReference type="Proteomes" id="UP000230002"/>
    </source>
</evidence>
<feature type="compositionally biased region" description="Basic and acidic residues" evidence="1">
    <location>
        <begin position="375"/>
        <end position="389"/>
    </location>
</feature>
<organism evidence="2 3">
    <name type="scientific">Ganoderma sinense ZZ0214-1</name>
    <dbReference type="NCBI Taxonomy" id="1077348"/>
    <lineage>
        <taxon>Eukaryota</taxon>
        <taxon>Fungi</taxon>
        <taxon>Dikarya</taxon>
        <taxon>Basidiomycota</taxon>
        <taxon>Agaricomycotina</taxon>
        <taxon>Agaricomycetes</taxon>
        <taxon>Polyporales</taxon>
        <taxon>Polyporaceae</taxon>
        <taxon>Ganoderma</taxon>
    </lineage>
</organism>
<accession>A0A2G8RXJ8</accession>
<dbReference type="CDD" id="cd00067">
    <property type="entry name" value="GAL4"/>
    <property type="match status" value="1"/>
</dbReference>
<dbReference type="SUPFAM" id="SSF57701">
    <property type="entry name" value="Zn2/Cys6 DNA-binding domain"/>
    <property type="match status" value="1"/>
</dbReference>
<feature type="compositionally biased region" description="Polar residues" evidence="1">
    <location>
        <begin position="346"/>
        <end position="361"/>
    </location>
</feature>
<feature type="region of interest" description="Disordered" evidence="1">
    <location>
        <begin position="209"/>
        <end position="261"/>
    </location>
</feature>
<feature type="region of interest" description="Disordered" evidence="1">
    <location>
        <begin position="73"/>
        <end position="121"/>
    </location>
</feature>